<dbReference type="PANTHER" id="PTHR39967:SF1">
    <property type="entry name" value="ISH14-TYPE TRANSPOSASE HSIRS44"/>
    <property type="match status" value="1"/>
</dbReference>
<gene>
    <name evidence="1" type="ORF">CK500_16625</name>
</gene>
<dbReference type="AlphaFoldDB" id="A0A2A2EX30"/>
<reference evidence="1 2" key="1">
    <citation type="submission" date="2017-08" db="EMBL/GenBank/DDBJ databases">
        <title>The strain WRN001 was isolated from Binhai saline alkaline soil, Tianjin, China.</title>
        <authorList>
            <person name="Liu D."/>
            <person name="Zhang G."/>
        </authorList>
    </citation>
    <scope>NUCLEOTIDE SEQUENCE [LARGE SCALE GENOMIC DNA]</scope>
    <source>
        <strain evidence="1 2">WN019</strain>
    </source>
</reference>
<comment type="caution">
    <text evidence="1">The sequence shown here is derived from an EMBL/GenBank/DDBJ whole genome shotgun (WGS) entry which is preliminary data.</text>
</comment>
<organism evidence="1 2">
    <name type="scientific">Halorubrum salipaludis</name>
    <dbReference type="NCBI Taxonomy" id="2032630"/>
    <lineage>
        <taxon>Archaea</taxon>
        <taxon>Methanobacteriati</taxon>
        <taxon>Methanobacteriota</taxon>
        <taxon>Stenosarchaea group</taxon>
        <taxon>Halobacteria</taxon>
        <taxon>Halobacteriales</taxon>
        <taxon>Haloferacaceae</taxon>
        <taxon>Halorubrum</taxon>
    </lineage>
</organism>
<protein>
    <submittedName>
        <fullName evidence="1">IS6 family transposase</fullName>
    </submittedName>
</protein>
<sequence>MPEIERLRGRSDWIDLEFVERERTLREIIEVGIHLHVAGLSVANTKQILDKLGVKRSRTAIHNWVQKADLQPESDAEPNHIAVDETVIQVNDQRHWLYAAVDPATNE</sequence>
<dbReference type="PANTHER" id="PTHR39967">
    <property type="match status" value="1"/>
</dbReference>
<name>A0A2A2EX30_9EURY</name>
<dbReference type="OrthoDB" id="359563at2157"/>
<proteinExistence type="predicted"/>
<accession>A0A2A2EX30</accession>
<feature type="non-terminal residue" evidence="1">
    <location>
        <position position="107"/>
    </location>
</feature>
<evidence type="ECO:0000313" key="1">
    <source>
        <dbReference type="EMBL" id="PAU76955.1"/>
    </source>
</evidence>
<dbReference type="Proteomes" id="UP000218083">
    <property type="component" value="Unassembled WGS sequence"/>
</dbReference>
<dbReference type="EMBL" id="NSKC01000024">
    <property type="protein sequence ID" value="PAU76955.1"/>
    <property type="molecule type" value="Genomic_DNA"/>
</dbReference>
<evidence type="ECO:0000313" key="2">
    <source>
        <dbReference type="Proteomes" id="UP000218083"/>
    </source>
</evidence>
<keyword evidence="2" id="KW-1185">Reference proteome</keyword>